<dbReference type="SUPFAM" id="SSF48452">
    <property type="entry name" value="TPR-like"/>
    <property type="match status" value="2"/>
</dbReference>
<dbReference type="AlphaFoldDB" id="K2AW24"/>
<proteinExistence type="predicted"/>
<evidence type="ECO:0000256" key="2">
    <source>
        <dbReference type="SAM" id="Phobius"/>
    </source>
</evidence>
<keyword evidence="2" id="KW-0472">Membrane</keyword>
<evidence type="ECO:0000256" key="1">
    <source>
        <dbReference type="PROSITE-ProRule" id="PRU00339"/>
    </source>
</evidence>
<dbReference type="SMART" id="SM00028">
    <property type="entry name" value="TPR"/>
    <property type="match status" value="3"/>
</dbReference>
<dbReference type="InterPro" id="IPR011990">
    <property type="entry name" value="TPR-like_helical_dom_sf"/>
</dbReference>
<dbReference type="Gene3D" id="1.25.40.10">
    <property type="entry name" value="Tetratricopeptide repeat domain"/>
    <property type="match status" value="1"/>
</dbReference>
<evidence type="ECO:0000313" key="3">
    <source>
        <dbReference type="EMBL" id="EKD65906.1"/>
    </source>
</evidence>
<name>K2AW24_9BACT</name>
<dbReference type="InterPro" id="IPR019734">
    <property type="entry name" value="TPR_rpt"/>
</dbReference>
<gene>
    <name evidence="3" type="ORF">ACD_49C00076G0002</name>
</gene>
<organism evidence="3">
    <name type="scientific">uncultured bacterium</name>
    <name type="common">gcode 4</name>
    <dbReference type="NCBI Taxonomy" id="1234023"/>
    <lineage>
        <taxon>Bacteria</taxon>
        <taxon>environmental samples</taxon>
    </lineage>
</organism>
<keyword evidence="1" id="KW-0802">TPR repeat</keyword>
<sequence>MKNKIIIISLTIIVLVWILFWLNYKKWNKITIPEKSKIVENNLSQEEKIEALIDDQKFDEVQKYYDTMLKNASTPDEKMMYLVRKAYVYFLEWESKNTQDEFFKKWKKLLDEIKEEQKWNYPEYYRVLGFWYEINRKYSDALKSYFKSLELSWWDNTLDIQTLWWIAHTYMLEGNPYGSLKYLSKAVKIDENDKFINRLLFRTLGMLSKYDEAIKIGEKLVTQITNKEDLWELYYSLSSLTFLKEDLKKSLEYAQECIKLKPNYGFCHLSLAKVYFYWKIDKNSLSLAEIEAKKAFSYDPNSSIILEFIALLKEATGDINKAIFNHTNNLKYFIDTDTNLFDNEKVVTKQRTMIHLVRLYSKKQEKNNSIYYLNELLKSPLNYQNLAILEQEINKTGSDFSYVLKNSDLSDYLNLWKNKNNFYKNILKTCKIWDKDCKTANLYQKINDIVLIKKEFRKIDLGSLVKIMEVKEDCKRDNNSLDDSLKSMCVIFTSSHDYLLSSNKSNSKDVKSIFK</sequence>
<comment type="caution">
    <text evidence="3">The sequence shown here is derived from an EMBL/GenBank/DDBJ whole genome shotgun (WGS) entry which is preliminary data.</text>
</comment>
<reference evidence="3" key="1">
    <citation type="journal article" date="2012" name="Science">
        <title>Fermentation, hydrogen, and sulfur metabolism in multiple uncultivated bacterial phyla.</title>
        <authorList>
            <person name="Wrighton K.C."/>
            <person name="Thomas B.C."/>
            <person name="Sharon I."/>
            <person name="Miller C.S."/>
            <person name="Castelle C.J."/>
            <person name="VerBerkmoes N.C."/>
            <person name="Wilkins M.J."/>
            <person name="Hettich R.L."/>
            <person name="Lipton M.S."/>
            <person name="Williams K.H."/>
            <person name="Long P.E."/>
            <person name="Banfield J.F."/>
        </authorList>
    </citation>
    <scope>NUCLEOTIDE SEQUENCE [LARGE SCALE GENOMIC DNA]</scope>
</reference>
<keyword evidence="2" id="KW-0812">Transmembrane</keyword>
<dbReference type="EMBL" id="AMFJ01021662">
    <property type="protein sequence ID" value="EKD65906.1"/>
    <property type="molecule type" value="Genomic_DNA"/>
</dbReference>
<protein>
    <submittedName>
        <fullName evidence="3">Uncharacterized protein</fullName>
    </submittedName>
</protein>
<accession>K2AW24</accession>
<dbReference type="PROSITE" id="PS50005">
    <property type="entry name" value="TPR"/>
    <property type="match status" value="1"/>
</dbReference>
<feature type="repeat" description="TPR" evidence="1">
    <location>
        <begin position="231"/>
        <end position="264"/>
    </location>
</feature>
<keyword evidence="2" id="KW-1133">Transmembrane helix</keyword>
<feature type="transmembrane region" description="Helical" evidence="2">
    <location>
        <begin position="6"/>
        <end position="24"/>
    </location>
</feature>
<dbReference type="Pfam" id="PF13181">
    <property type="entry name" value="TPR_8"/>
    <property type="match status" value="2"/>
</dbReference>